<feature type="compositionally biased region" description="Pro residues" evidence="1">
    <location>
        <begin position="293"/>
        <end position="302"/>
    </location>
</feature>
<dbReference type="InterPro" id="IPR053197">
    <property type="entry name" value="F-box_SCFL_complex_component"/>
</dbReference>
<name>A0A1R3JQ65_9ROSI</name>
<dbReference type="InterPro" id="IPR036047">
    <property type="entry name" value="F-box-like_dom_sf"/>
</dbReference>
<organism evidence="3 4">
    <name type="scientific">Corchorus olitorius</name>
    <dbReference type="NCBI Taxonomy" id="93759"/>
    <lineage>
        <taxon>Eukaryota</taxon>
        <taxon>Viridiplantae</taxon>
        <taxon>Streptophyta</taxon>
        <taxon>Embryophyta</taxon>
        <taxon>Tracheophyta</taxon>
        <taxon>Spermatophyta</taxon>
        <taxon>Magnoliopsida</taxon>
        <taxon>eudicotyledons</taxon>
        <taxon>Gunneridae</taxon>
        <taxon>Pentapetalae</taxon>
        <taxon>rosids</taxon>
        <taxon>malvids</taxon>
        <taxon>Malvales</taxon>
        <taxon>Malvaceae</taxon>
        <taxon>Grewioideae</taxon>
        <taxon>Apeibeae</taxon>
        <taxon>Corchorus</taxon>
    </lineage>
</organism>
<reference evidence="4" key="1">
    <citation type="submission" date="2013-09" db="EMBL/GenBank/DDBJ databases">
        <title>Corchorus olitorius genome sequencing.</title>
        <authorList>
            <person name="Alam M."/>
            <person name="Haque M.S."/>
            <person name="Islam M.S."/>
            <person name="Emdad E.M."/>
            <person name="Islam M.M."/>
            <person name="Ahmed B."/>
            <person name="Halim A."/>
            <person name="Hossen Q.M.M."/>
            <person name="Hossain M.Z."/>
            <person name="Ahmed R."/>
            <person name="Khan M.M."/>
            <person name="Islam R."/>
            <person name="Rashid M.M."/>
            <person name="Khan S.A."/>
            <person name="Rahman M.S."/>
            <person name="Alam M."/>
            <person name="Yahiya A.S."/>
            <person name="Khan M.S."/>
            <person name="Azam M.S."/>
            <person name="Haque T."/>
            <person name="Lashkar M.Z.H."/>
            <person name="Akhand A.I."/>
            <person name="Morshed G."/>
            <person name="Roy S."/>
            <person name="Uddin K.S."/>
            <person name="Rabeya T."/>
            <person name="Hossain A.S."/>
            <person name="Chowdhury A."/>
            <person name="Snigdha A.R."/>
            <person name="Mortoza M.S."/>
            <person name="Matin S.A."/>
            <person name="Hoque S.M.E."/>
            <person name="Islam M.K."/>
            <person name="Roy D.K."/>
            <person name="Haider R."/>
            <person name="Moosa M.M."/>
            <person name="Elias S.M."/>
            <person name="Hasan A.M."/>
            <person name="Jahan S."/>
            <person name="Shafiuddin M."/>
            <person name="Mahmood N."/>
            <person name="Shommy N.S."/>
        </authorList>
    </citation>
    <scope>NUCLEOTIDE SEQUENCE [LARGE SCALE GENOMIC DNA]</scope>
    <source>
        <strain evidence="4">cv. O-4</strain>
    </source>
</reference>
<dbReference type="Gene3D" id="1.20.1280.50">
    <property type="match status" value="1"/>
</dbReference>
<comment type="caution">
    <text evidence="3">The sequence shown here is derived from an EMBL/GenBank/DDBJ whole genome shotgun (WGS) entry which is preliminary data.</text>
</comment>
<evidence type="ECO:0000259" key="2">
    <source>
        <dbReference type="Pfam" id="PF00646"/>
    </source>
</evidence>
<keyword evidence="4" id="KW-1185">Reference proteome</keyword>
<dbReference type="PANTHER" id="PTHR34223:SF83">
    <property type="entry name" value="F-BOX DOMAIN-CONTAINING PROTEIN"/>
    <property type="match status" value="1"/>
</dbReference>
<sequence>MWWKNRNKKKNQQGQKQLDPNKNSAKVPITKNLDINEAKDDFISRLPDDIPYQIISFLPFESAIRTGSLSTRWENFWKDVFSARDGTIKDVDDAVFSFLNVFHELRRSKNNLEFQFSYGEGRIVSVVLDPNSHTLCLKFSDGKQEFPKAFGVGFCYVMPFLISDKALTSTLISIVMSLLYSVQSLTIDPSSYHASGAYWYPENVARTLNRENLKVVKLQGFENEEDEILLAMRLKEVFSAEPLIIAKSGRTCLRGLVPKKKNKHGELPYKFKRGVKNINEERNGRRASRGHASPPPSKSQVP</sequence>
<dbReference type="CDD" id="cd22160">
    <property type="entry name" value="F-box_AtFBL13-like"/>
    <property type="match status" value="1"/>
</dbReference>
<feature type="domain" description="F-box" evidence="2">
    <location>
        <begin position="43"/>
        <end position="80"/>
    </location>
</feature>
<dbReference type="OrthoDB" id="1002647at2759"/>
<feature type="compositionally biased region" description="Basic residues" evidence="1">
    <location>
        <begin position="1"/>
        <end position="11"/>
    </location>
</feature>
<dbReference type="PANTHER" id="PTHR34223">
    <property type="entry name" value="OS11G0201299 PROTEIN"/>
    <property type="match status" value="1"/>
</dbReference>
<feature type="region of interest" description="Disordered" evidence="1">
    <location>
        <begin position="271"/>
        <end position="302"/>
    </location>
</feature>
<dbReference type="Proteomes" id="UP000187203">
    <property type="component" value="Unassembled WGS sequence"/>
</dbReference>
<dbReference type="STRING" id="93759.A0A1R3JQ65"/>
<protein>
    <recommendedName>
        <fullName evidence="2">F-box domain-containing protein</fullName>
    </recommendedName>
</protein>
<dbReference type="SUPFAM" id="SSF81383">
    <property type="entry name" value="F-box domain"/>
    <property type="match status" value="1"/>
</dbReference>
<dbReference type="InterPro" id="IPR001810">
    <property type="entry name" value="F-box_dom"/>
</dbReference>
<dbReference type="AlphaFoldDB" id="A0A1R3JQ65"/>
<gene>
    <name evidence="3" type="ORF">COLO4_14929</name>
</gene>
<dbReference type="InterPro" id="IPR053781">
    <property type="entry name" value="F-box_AtFBL13-like"/>
</dbReference>
<evidence type="ECO:0000256" key="1">
    <source>
        <dbReference type="SAM" id="MobiDB-lite"/>
    </source>
</evidence>
<evidence type="ECO:0000313" key="3">
    <source>
        <dbReference type="EMBL" id="OMO96986.1"/>
    </source>
</evidence>
<proteinExistence type="predicted"/>
<feature type="region of interest" description="Disordered" evidence="1">
    <location>
        <begin position="1"/>
        <end position="25"/>
    </location>
</feature>
<dbReference type="Pfam" id="PF00646">
    <property type="entry name" value="F-box"/>
    <property type="match status" value="1"/>
</dbReference>
<dbReference type="EMBL" id="AWUE01015526">
    <property type="protein sequence ID" value="OMO96986.1"/>
    <property type="molecule type" value="Genomic_DNA"/>
</dbReference>
<evidence type="ECO:0000313" key="4">
    <source>
        <dbReference type="Proteomes" id="UP000187203"/>
    </source>
</evidence>
<accession>A0A1R3JQ65</accession>